<evidence type="ECO:0000313" key="2">
    <source>
        <dbReference type="Proteomes" id="UP000289555"/>
    </source>
</evidence>
<reference evidence="2" key="1">
    <citation type="journal article" date="2019" name="Microbiol. Resour. Announc.">
        <title>Complete Genome Sequence of Halomonas olivaria, a Moderately Halophilic Bacterium Isolated from Olive Processing Effluents, Obtained by Nanopore Sequencing.</title>
        <authorList>
            <person name="Nagata S."/>
            <person name="Ii K.M."/>
            <person name="Tsukimi T."/>
            <person name="Miura M.C."/>
            <person name="Galipon J."/>
            <person name="Arakawa K."/>
        </authorList>
    </citation>
    <scope>NUCLEOTIDE SEQUENCE [LARGE SCALE GENOMIC DNA]</scope>
    <source>
        <strain evidence="2">TYRC17</strain>
    </source>
</reference>
<dbReference type="Proteomes" id="UP000289555">
    <property type="component" value="Chromosome"/>
</dbReference>
<keyword evidence="2" id="KW-1185">Reference proteome</keyword>
<dbReference type="EMBL" id="AP019416">
    <property type="protein sequence ID" value="BBI54847.1"/>
    <property type="molecule type" value="Genomic_DNA"/>
</dbReference>
<proteinExistence type="predicted"/>
<sequence length="60" mass="7129">MGQKADIPWRLIKLHLDDTLDKARNLWPQALTELPMHEPHKQALRAHWQRLHTDFRLPSG</sequence>
<accession>A0ABN5XAG7</accession>
<protein>
    <submittedName>
        <fullName evidence="1">Uncharacterized protein</fullName>
    </submittedName>
</protein>
<organism evidence="1 2">
    <name type="scientific">Vreelandella olivaria</name>
    <dbReference type="NCBI Taxonomy" id="390919"/>
    <lineage>
        <taxon>Bacteria</taxon>
        <taxon>Pseudomonadati</taxon>
        <taxon>Pseudomonadota</taxon>
        <taxon>Gammaproteobacteria</taxon>
        <taxon>Oceanospirillales</taxon>
        <taxon>Halomonadaceae</taxon>
        <taxon>Vreelandella</taxon>
    </lineage>
</organism>
<evidence type="ECO:0000313" key="1">
    <source>
        <dbReference type="EMBL" id="BBI54847.1"/>
    </source>
</evidence>
<name>A0ABN5XAG7_9GAMM</name>
<gene>
    <name evidence="1" type="ORF">HORIV_72680</name>
</gene>